<reference evidence="16" key="1">
    <citation type="journal article" date="2014" name="Front. Microbiol.">
        <title>High frequency of phylogenetically diverse reductive dehalogenase-homologous genes in deep subseafloor sedimentary metagenomes.</title>
        <authorList>
            <person name="Kawai M."/>
            <person name="Futagami T."/>
            <person name="Toyoda A."/>
            <person name="Takaki Y."/>
            <person name="Nishi S."/>
            <person name="Hori S."/>
            <person name="Arai W."/>
            <person name="Tsubouchi T."/>
            <person name="Morono Y."/>
            <person name="Uchiyama I."/>
            <person name="Ito T."/>
            <person name="Fujiyama A."/>
            <person name="Inagaki F."/>
            <person name="Takami H."/>
        </authorList>
    </citation>
    <scope>NUCLEOTIDE SEQUENCE</scope>
    <source>
        <strain evidence="16">Expedition CK06-06</strain>
    </source>
</reference>
<feature type="domain" description="ATP phosphoribosyltransferase catalytic" evidence="14">
    <location>
        <begin position="1"/>
        <end position="138"/>
    </location>
</feature>
<dbReference type="GO" id="GO:0000287">
    <property type="term" value="F:magnesium ion binding"/>
    <property type="evidence" value="ECO:0007669"/>
    <property type="project" value="InterPro"/>
</dbReference>
<dbReference type="NCBIfam" id="TIGR00070">
    <property type="entry name" value="hisG"/>
    <property type="match status" value="1"/>
</dbReference>
<evidence type="ECO:0000256" key="3">
    <source>
        <dbReference type="ARBA" id="ARBA00004667"/>
    </source>
</evidence>
<evidence type="ECO:0000259" key="15">
    <source>
        <dbReference type="Pfam" id="PF08029"/>
    </source>
</evidence>
<keyword evidence="12" id="KW-0460">Magnesium</keyword>
<keyword evidence="10" id="KW-0547">Nucleotide-binding</keyword>
<dbReference type="EC" id="2.4.2.17" evidence="4"/>
<evidence type="ECO:0000259" key="14">
    <source>
        <dbReference type="Pfam" id="PF01634"/>
    </source>
</evidence>
<keyword evidence="6" id="KW-0028">Amino-acid biosynthesis</keyword>
<dbReference type="Pfam" id="PF08029">
    <property type="entry name" value="HisG_C"/>
    <property type="match status" value="1"/>
</dbReference>
<organism evidence="16">
    <name type="scientific">marine sediment metagenome</name>
    <dbReference type="NCBI Taxonomy" id="412755"/>
    <lineage>
        <taxon>unclassified sequences</taxon>
        <taxon>metagenomes</taxon>
        <taxon>ecological metagenomes</taxon>
    </lineage>
</organism>
<feature type="non-terminal residue" evidence="16">
    <location>
        <position position="1"/>
    </location>
</feature>
<dbReference type="NCBIfam" id="TIGR03455">
    <property type="entry name" value="HisG_C-term"/>
    <property type="match status" value="1"/>
</dbReference>
<comment type="pathway">
    <text evidence="3">Amino-acid biosynthesis; L-histidine biosynthesis; L-histidine from 5-phospho-alpha-D-ribose 1-diphosphate: step 1/9.</text>
</comment>
<comment type="catalytic activity">
    <reaction evidence="1">
        <text>1-(5-phospho-beta-D-ribosyl)-ATP + diphosphate = 5-phospho-alpha-D-ribose 1-diphosphate + ATP</text>
        <dbReference type="Rhea" id="RHEA:18473"/>
        <dbReference type="ChEBI" id="CHEBI:30616"/>
        <dbReference type="ChEBI" id="CHEBI:33019"/>
        <dbReference type="ChEBI" id="CHEBI:58017"/>
        <dbReference type="ChEBI" id="CHEBI:73183"/>
        <dbReference type="EC" id="2.4.2.17"/>
    </reaction>
</comment>
<dbReference type="Gene3D" id="3.40.190.10">
    <property type="entry name" value="Periplasmic binding protein-like II"/>
    <property type="match status" value="1"/>
</dbReference>
<evidence type="ECO:0000313" key="16">
    <source>
        <dbReference type="EMBL" id="GAF77509.1"/>
    </source>
</evidence>
<evidence type="ECO:0000256" key="12">
    <source>
        <dbReference type="ARBA" id="ARBA00022842"/>
    </source>
</evidence>
<dbReference type="InterPro" id="IPR013820">
    <property type="entry name" value="ATP_PRibTrfase_cat"/>
</dbReference>
<evidence type="ECO:0000256" key="10">
    <source>
        <dbReference type="ARBA" id="ARBA00022741"/>
    </source>
</evidence>
<keyword evidence="11" id="KW-0067">ATP-binding</keyword>
<dbReference type="PANTHER" id="PTHR21403">
    <property type="entry name" value="ATP PHOSPHORIBOSYLTRANSFERASE ATP-PRTASE"/>
    <property type="match status" value="1"/>
</dbReference>
<dbReference type="GO" id="GO:0005524">
    <property type="term" value="F:ATP binding"/>
    <property type="evidence" value="ECO:0007669"/>
    <property type="project" value="UniProtKB-KW"/>
</dbReference>
<accession>X0S937</accession>
<evidence type="ECO:0000256" key="7">
    <source>
        <dbReference type="ARBA" id="ARBA00022676"/>
    </source>
</evidence>
<evidence type="ECO:0000256" key="9">
    <source>
        <dbReference type="ARBA" id="ARBA00022723"/>
    </source>
</evidence>
<keyword evidence="8" id="KW-0808">Transferase</keyword>
<evidence type="ECO:0000256" key="1">
    <source>
        <dbReference type="ARBA" id="ARBA00000915"/>
    </source>
</evidence>
<dbReference type="SUPFAM" id="SSF53850">
    <property type="entry name" value="Periplasmic binding protein-like II"/>
    <property type="match status" value="1"/>
</dbReference>
<keyword evidence="5" id="KW-0963">Cytoplasm</keyword>
<evidence type="ECO:0000256" key="4">
    <source>
        <dbReference type="ARBA" id="ARBA00011946"/>
    </source>
</evidence>
<dbReference type="Pfam" id="PF01634">
    <property type="entry name" value="HisG"/>
    <property type="match status" value="1"/>
</dbReference>
<gene>
    <name evidence="16" type="ORF">S01H1_15937</name>
</gene>
<comment type="caution">
    <text evidence="16">The sequence shown here is derived from an EMBL/GenBank/DDBJ whole genome shotgun (WGS) entry which is preliminary data.</text>
</comment>
<dbReference type="EMBL" id="BARS01008350">
    <property type="protein sequence ID" value="GAF77509.1"/>
    <property type="molecule type" value="Genomic_DNA"/>
</dbReference>
<proteinExistence type="predicted"/>
<feature type="domain" description="Histidine biosynthesis HisG C-terminal" evidence="15">
    <location>
        <begin position="146"/>
        <end position="216"/>
    </location>
</feature>
<keyword evidence="13" id="KW-0368">Histidine biosynthesis</keyword>
<dbReference type="AlphaFoldDB" id="X0S937"/>
<dbReference type="GO" id="GO:0005737">
    <property type="term" value="C:cytoplasm"/>
    <property type="evidence" value="ECO:0007669"/>
    <property type="project" value="UniProtKB-SubCell"/>
</dbReference>
<dbReference type="PANTHER" id="PTHR21403:SF10">
    <property type="entry name" value="ATP PHOSPHORIBOSYLTRANSFERASE"/>
    <property type="match status" value="1"/>
</dbReference>
<evidence type="ECO:0000256" key="5">
    <source>
        <dbReference type="ARBA" id="ARBA00022490"/>
    </source>
</evidence>
<dbReference type="UniPathway" id="UPA00031">
    <property type="reaction ID" value="UER00006"/>
</dbReference>
<name>X0S937_9ZZZZ</name>
<evidence type="ECO:0000256" key="2">
    <source>
        <dbReference type="ARBA" id="ARBA00004496"/>
    </source>
</evidence>
<dbReference type="InterPro" id="IPR001348">
    <property type="entry name" value="ATP_PRibTrfase_HisG"/>
</dbReference>
<keyword evidence="7" id="KW-0328">Glycosyltransferase</keyword>
<dbReference type="SUPFAM" id="SSF54913">
    <property type="entry name" value="GlnB-like"/>
    <property type="match status" value="1"/>
</dbReference>
<evidence type="ECO:0000256" key="8">
    <source>
        <dbReference type="ARBA" id="ARBA00022679"/>
    </source>
</evidence>
<evidence type="ECO:0000256" key="11">
    <source>
        <dbReference type="ARBA" id="ARBA00022840"/>
    </source>
</evidence>
<protein>
    <recommendedName>
        <fullName evidence="4">ATP phosphoribosyltransferase</fullName>
        <ecNumber evidence="4">2.4.2.17</ecNumber>
    </recommendedName>
</protein>
<dbReference type="InterPro" id="IPR011322">
    <property type="entry name" value="N-reg_PII-like_a/b"/>
</dbReference>
<dbReference type="InterPro" id="IPR015867">
    <property type="entry name" value="N-reg_PII/ATP_PRibTrfase_C"/>
</dbReference>
<dbReference type="Gene3D" id="3.30.70.120">
    <property type="match status" value="1"/>
</dbReference>
<sequence length="219" mass="24264">WICESGADVKEVCELLYAKSGFRSVRWVLAVPGNSKIRTVKNLKGKRIATELVNVVKKYLVKNKVKAKVEFSWGATEAKTPALVDAIVELTETGSSLRANNLKIIGEILTSTTRLIANKTAIKNPWKKKKIENLSILLKGALEAFGMVGLKMNLKETDIARIMNVLPALKRPTISRLTVPGWVALEVILEEKTVKKIIPELKRCGAAGIIEYPLNKVIY</sequence>
<evidence type="ECO:0000256" key="6">
    <source>
        <dbReference type="ARBA" id="ARBA00022605"/>
    </source>
</evidence>
<comment type="subcellular location">
    <subcellularLocation>
        <location evidence="2">Cytoplasm</location>
    </subcellularLocation>
</comment>
<dbReference type="GO" id="GO:0003879">
    <property type="term" value="F:ATP phosphoribosyltransferase activity"/>
    <property type="evidence" value="ECO:0007669"/>
    <property type="project" value="UniProtKB-EC"/>
</dbReference>
<evidence type="ECO:0000256" key="13">
    <source>
        <dbReference type="ARBA" id="ARBA00023102"/>
    </source>
</evidence>
<dbReference type="GO" id="GO:0000105">
    <property type="term" value="P:L-histidine biosynthetic process"/>
    <property type="evidence" value="ECO:0007669"/>
    <property type="project" value="UniProtKB-UniPathway"/>
</dbReference>
<dbReference type="InterPro" id="IPR013115">
    <property type="entry name" value="HisG_C"/>
</dbReference>
<keyword evidence="9" id="KW-0479">Metal-binding</keyword>